<dbReference type="HOGENOM" id="CLU_051642_1_0_9"/>
<dbReference type="AlphaFoldDB" id="M1MZ65"/>
<evidence type="ECO:0000256" key="6">
    <source>
        <dbReference type="PROSITE-ProRule" id="PRU00339"/>
    </source>
</evidence>
<feature type="repeat" description="TPR" evidence="6">
    <location>
        <begin position="393"/>
        <end position="426"/>
    </location>
</feature>
<dbReference type="PANTHER" id="PTHR46630">
    <property type="entry name" value="TETRATRICOPEPTIDE REPEAT PROTEIN 29"/>
    <property type="match status" value="1"/>
</dbReference>
<evidence type="ECO:0000256" key="1">
    <source>
        <dbReference type="ARBA" id="ARBA00004496"/>
    </source>
</evidence>
<dbReference type="PATRIC" id="fig|931276.5.peg.2942"/>
<feature type="domain" description="HTH cro/C1-type" evidence="7">
    <location>
        <begin position="10"/>
        <end position="63"/>
    </location>
</feature>
<dbReference type="STRING" id="36745.CLSAP_26600"/>
<name>M1MZ65_9CLOT</name>
<organism evidence="8 9">
    <name type="scientific">Clostridium saccharoperbutylacetonicum N1-4(HMT)</name>
    <dbReference type="NCBI Taxonomy" id="931276"/>
    <lineage>
        <taxon>Bacteria</taxon>
        <taxon>Bacillati</taxon>
        <taxon>Bacillota</taxon>
        <taxon>Clostridia</taxon>
        <taxon>Eubacteriales</taxon>
        <taxon>Clostridiaceae</taxon>
        <taxon>Clostridium</taxon>
    </lineage>
</organism>
<evidence type="ECO:0000313" key="9">
    <source>
        <dbReference type="Proteomes" id="UP000011728"/>
    </source>
</evidence>
<dbReference type="SUPFAM" id="SSF48452">
    <property type="entry name" value="TPR-like"/>
    <property type="match status" value="2"/>
</dbReference>
<dbReference type="SMART" id="SM00028">
    <property type="entry name" value="TPR"/>
    <property type="match status" value="4"/>
</dbReference>
<dbReference type="InterPro" id="IPR019734">
    <property type="entry name" value="TPR_rpt"/>
</dbReference>
<dbReference type="InterPro" id="IPR010982">
    <property type="entry name" value="Lambda_DNA-bd_dom_sf"/>
</dbReference>
<dbReference type="InterPro" id="IPR051476">
    <property type="entry name" value="Bac_ResReg_Asp_Phosphatase"/>
</dbReference>
<dbReference type="eggNOG" id="COG1396">
    <property type="taxonomic scope" value="Bacteria"/>
</dbReference>
<evidence type="ECO:0000256" key="5">
    <source>
        <dbReference type="ARBA" id="ARBA00038253"/>
    </source>
</evidence>
<dbReference type="PROSITE" id="PS50005">
    <property type="entry name" value="TPR"/>
    <property type="match status" value="1"/>
</dbReference>
<dbReference type="GO" id="GO:0005737">
    <property type="term" value="C:cytoplasm"/>
    <property type="evidence" value="ECO:0007669"/>
    <property type="project" value="UniProtKB-SubCell"/>
</dbReference>
<dbReference type="PROSITE" id="PS50943">
    <property type="entry name" value="HTH_CROC1"/>
    <property type="match status" value="1"/>
</dbReference>
<evidence type="ECO:0000256" key="4">
    <source>
        <dbReference type="ARBA" id="ARBA00022803"/>
    </source>
</evidence>
<dbReference type="Gene3D" id="1.10.260.40">
    <property type="entry name" value="lambda repressor-like DNA-binding domains"/>
    <property type="match status" value="1"/>
</dbReference>
<dbReference type="CDD" id="cd00093">
    <property type="entry name" value="HTH_XRE"/>
    <property type="match status" value="1"/>
</dbReference>
<comment type="similarity">
    <text evidence="5">Belongs to the Rap family.</text>
</comment>
<proteinExistence type="inferred from homology"/>
<keyword evidence="4 6" id="KW-0802">TPR repeat</keyword>
<dbReference type="Gene3D" id="1.25.40.10">
    <property type="entry name" value="Tetratricopeptide repeat domain"/>
    <property type="match status" value="2"/>
</dbReference>
<reference evidence="8 9" key="1">
    <citation type="submission" date="2013-02" db="EMBL/GenBank/DDBJ databases">
        <title>Genome sequence of Clostridium saccharoperbutylacetonicum N1-4(HMT).</title>
        <authorList>
            <person name="Poehlein A."/>
            <person name="Daniel R."/>
        </authorList>
    </citation>
    <scope>NUCLEOTIDE SEQUENCE [LARGE SCALE GENOMIC DNA]</scope>
    <source>
        <strain evidence="9">N1-4(HMT)</strain>
    </source>
</reference>
<evidence type="ECO:0000313" key="8">
    <source>
        <dbReference type="EMBL" id="AGF56687.1"/>
    </source>
</evidence>
<protein>
    <submittedName>
        <fullName evidence="8">Transcriptional regulator, XRE family</fullName>
    </submittedName>
</protein>
<dbReference type="EMBL" id="CP004121">
    <property type="protein sequence ID" value="AGF56687.1"/>
    <property type="molecule type" value="Genomic_DNA"/>
</dbReference>
<dbReference type="PANTHER" id="PTHR46630:SF1">
    <property type="entry name" value="TETRATRICOPEPTIDE REPEAT PROTEIN 29"/>
    <property type="match status" value="1"/>
</dbReference>
<dbReference type="eggNOG" id="COG0457">
    <property type="taxonomic scope" value="Bacteria"/>
</dbReference>
<evidence type="ECO:0000259" key="7">
    <source>
        <dbReference type="PROSITE" id="PS50943"/>
    </source>
</evidence>
<keyword evidence="9" id="KW-1185">Reference proteome</keyword>
<dbReference type="Proteomes" id="UP000011728">
    <property type="component" value="Chromosome"/>
</dbReference>
<dbReference type="InterPro" id="IPR001387">
    <property type="entry name" value="Cro/C1-type_HTH"/>
</dbReference>
<keyword evidence="3" id="KW-0677">Repeat</keyword>
<sequence length="433" mass="50533">MKFLTNGQKLKSTRKYLKMRQEDLTDDNITRGLISMIEIGKRDLNSKVASTLVEKFKKRAEELDISLDISSEFLLRSPAEDAELYCFKKIEEINNVTEINQLLEIADKFNLTSIKAICNEKSGDYYYSEKDYYNAFFYYNCSIDILKNINQNEKIAHLYLKVGLCNAMLLSYAQALSFFHLSNEYAKMYKDKTIEKRSLYNGSKCYMELKKTEEALKYINLYLTLINKENEFIDYVNAIILKANCYEAMFNYDIAITTYQSLLNEITSDIPPLGYIYNNLGLAYLNKDDLTNSLKYFNMAEEFKLKTNTTNLSHTIIEKSGVFIKQGLLNDAIELIESGLRLAEIYIDYEYILKGISELARIYEILHSTSKLKELYFNLIKILNKLNKHKELTIIYNKLSIIYLEENNIDEAKKYILMTLELNKNTPLTNYIS</sequence>
<evidence type="ECO:0000256" key="3">
    <source>
        <dbReference type="ARBA" id="ARBA00022737"/>
    </source>
</evidence>
<gene>
    <name evidence="8" type="ORF">Cspa_c29260</name>
</gene>
<dbReference type="InterPro" id="IPR011990">
    <property type="entry name" value="TPR-like_helical_dom_sf"/>
</dbReference>
<evidence type="ECO:0000256" key="2">
    <source>
        <dbReference type="ARBA" id="ARBA00022490"/>
    </source>
</evidence>
<dbReference type="RefSeq" id="WP_015393006.1">
    <property type="nucleotide sequence ID" value="NC_020291.1"/>
</dbReference>
<dbReference type="SUPFAM" id="SSF47413">
    <property type="entry name" value="lambda repressor-like DNA-binding domains"/>
    <property type="match status" value="1"/>
</dbReference>
<keyword evidence="2" id="KW-0963">Cytoplasm</keyword>
<dbReference type="KEGG" id="csr:Cspa_c29260"/>
<dbReference type="GO" id="GO:0003677">
    <property type="term" value="F:DNA binding"/>
    <property type="evidence" value="ECO:0007669"/>
    <property type="project" value="InterPro"/>
</dbReference>
<comment type="subcellular location">
    <subcellularLocation>
        <location evidence="1">Cytoplasm</location>
    </subcellularLocation>
</comment>
<accession>M1MZ65</accession>